<proteinExistence type="predicted"/>
<reference evidence="2 3" key="1">
    <citation type="journal article" date="2021" name="Sci. Rep.">
        <title>The genome of the diatom Chaetoceros tenuissimus carries an ancient integrated fragment of an extant virus.</title>
        <authorList>
            <person name="Hongo Y."/>
            <person name="Kimura K."/>
            <person name="Takaki Y."/>
            <person name="Yoshida Y."/>
            <person name="Baba S."/>
            <person name="Kobayashi G."/>
            <person name="Nagasaki K."/>
            <person name="Hano T."/>
            <person name="Tomaru Y."/>
        </authorList>
    </citation>
    <scope>NUCLEOTIDE SEQUENCE [LARGE SCALE GENOMIC DNA]</scope>
    <source>
        <strain evidence="2 3">NIES-3715</strain>
    </source>
</reference>
<sequence>MGQTDSIAYSKNNMKARRRKEPVSENTNTEMYSTPMDQIQQQHQVSTPSAPQINNEKIPIELQSGDEVNPHISFPSLSNSKSDSSDNSSRSRRRMFFLKPRIRLRPRTERPQEEENIASSSVQIVQHDAPISFVDTPRENHSIQIRRPIPRTPQRRESDNDVNNTRDDNGWGQNILDLLGFPPASRRHQGK</sequence>
<protein>
    <submittedName>
        <fullName evidence="2">Uncharacterized protein</fullName>
    </submittedName>
</protein>
<keyword evidence="3" id="KW-1185">Reference proteome</keyword>
<gene>
    <name evidence="2" type="ORF">CTEN210_14403</name>
</gene>
<organism evidence="2 3">
    <name type="scientific">Chaetoceros tenuissimus</name>
    <dbReference type="NCBI Taxonomy" id="426638"/>
    <lineage>
        <taxon>Eukaryota</taxon>
        <taxon>Sar</taxon>
        <taxon>Stramenopiles</taxon>
        <taxon>Ochrophyta</taxon>
        <taxon>Bacillariophyta</taxon>
        <taxon>Coscinodiscophyceae</taxon>
        <taxon>Chaetocerotophycidae</taxon>
        <taxon>Chaetocerotales</taxon>
        <taxon>Chaetocerotaceae</taxon>
        <taxon>Chaetoceros</taxon>
    </lineage>
</organism>
<feature type="region of interest" description="Disordered" evidence="1">
    <location>
        <begin position="1"/>
        <end position="120"/>
    </location>
</feature>
<feature type="region of interest" description="Disordered" evidence="1">
    <location>
        <begin position="137"/>
        <end position="191"/>
    </location>
</feature>
<comment type="caution">
    <text evidence="2">The sequence shown here is derived from an EMBL/GenBank/DDBJ whole genome shotgun (WGS) entry which is preliminary data.</text>
</comment>
<evidence type="ECO:0000256" key="1">
    <source>
        <dbReference type="SAM" id="MobiDB-lite"/>
    </source>
</evidence>
<feature type="compositionally biased region" description="Low complexity" evidence="1">
    <location>
        <begin position="76"/>
        <end position="88"/>
    </location>
</feature>
<accession>A0AAD3D4U5</accession>
<feature type="compositionally biased region" description="Basic and acidic residues" evidence="1">
    <location>
        <begin position="154"/>
        <end position="169"/>
    </location>
</feature>
<dbReference type="Proteomes" id="UP001054902">
    <property type="component" value="Unassembled WGS sequence"/>
</dbReference>
<feature type="compositionally biased region" description="Polar residues" evidence="1">
    <location>
        <begin position="24"/>
        <end position="55"/>
    </location>
</feature>
<dbReference type="EMBL" id="BLLK01000060">
    <property type="protein sequence ID" value="GFH57927.1"/>
    <property type="molecule type" value="Genomic_DNA"/>
</dbReference>
<feature type="compositionally biased region" description="Polar residues" evidence="1">
    <location>
        <begin position="1"/>
        <end position="13"/>
    </location>
</feature>
<dbReference type="AlphaFoldDB" id="A0AAD3D4U5"/>
<name>A0AAD3D4U5_9STRA</name>
<evidence type="ECO:0000313" key="2">
    <source>
        <dbReference type="EMBL" id="GFH57927.1"/>
    </source>
</evidence>
<evidence type="ECO:0000313" key="3">
    <source>
        <dbReference type="Proteomes" id="UP001054902"/>
    </source>
</evidence>
<feature type="compositionally biased region" description="Basic residues" evidence="1">
    <location>
        <begin position="90"/>
        <end position="105"/>
    </location>
</feature>